<evidence type="ECO:0000313" key="3">
    <source>
        <dbReference type="Proteomes" id="UP001174909"/>
    </source>
</evidence>
<dbReference type="EMBL" id="CASHTH010004175">
    <property type="protein sequence ID" value="CAI8054429.1"/>
    <property type="molecule type" value="Genomic_DNA"/>
</dbReference>
<evidence type="ECO:0000256" key="1">
    <source>
        <dbReference type="SAM" id="MobiDB-lite"/>
    </source>
</evidence>
<protein>
    <submittedName>
        <fullName evidence="2">Uncharacterized protein</fullName>
    </submittedName>
</protein>
<keyword evidence="3" id="KW-1185">Reference proteome</keyword>
<dbReference type="AlphaFoldDB" id="A0AA35XEH2"/>
<name>A0AA35XEH2_GEOBA</name>
<organism evidence="2 3">
    <name type="scientific">Geodia barretti</name>
    <name type="common">Barrett's horny sponge</name>
    <dbReference type="NCBI Taxonomy" id="519541"/>
    <lineage>
        <taxon>Eukaryota</taxon>
        <taxon>Metazoa</taxon>
        <taxon>Porifera</taxon>
        <taxon>Demospongiae</taxon>
        <taxon>Heteroscleromorpha</taxon>
        <taxon>Tetractinellida</taxon>
        <taxon>Astrophorina</taxon>
        <taxon>Geodiidae</taxon>
        <taxon>Geodia</taxon>
    </lineage>
</organism>
<sequence length="55" mass="5443">MSSTAQVRASALPGQGSRTAQVRAPGQGTLHTLPSQGTARPGLKPKTATASTAQG</sequence>
<comment type="caution">
    <text evidence="2">The sequence shown here is derived from an EMBL/GenBank/DDBJ whole genome shotgun (WGS) entry which is preliminary data.</text>
</comment>
<dbReference type="Proteomes" id="UP001174909">
    <property type="component" value="Unassembled WGS sequence"/>
</dbReference>
<feature type="region of interest" description="Disordered" evidence="1">
    <location>
        <begin position="1"/>
        <end position="55"/>
    </location>
</feature>
<gene>
    <name evidence="2" type="ORF">GBAR_LOCUS29699</name>
</gene>
<accession>A0AA35XEH2</accession>
<feature type="compositionally biased region" description="Polar residues" evidence="1">
    <location>
        <begin position="29"/>
        <end position="38"/>
    </location>
</feature>
<reference evidence="2" key="1">
    <citation type="submission" date="2023-03" db="EMBL/GenBank/DDBJ databases">
        <authorList>
            <person name="Steffen K."/>
            <person name="Cardenas P."/>
        </authorList>
    </citation>
    <scope>NUCLEOTIDE SEQUENCE</scope>
</reference>
<feature type="non-terminal residue" evidence="2">
    <location>
        <position position="55"/>
    </location>
</feature>
<evidence type="ECO:0000313" key="2">
    <source>
        <dbReference type="EMBL" id="CAI8054429.1"/>
    </source>
</evidence>
<proteinExistence type="predicted"/>